<dbReference type="Proteomes" id="UP001552299">
    <property type="component" value="Unassembled WGS sequence"/>
</dbReference>
<evidence type="ECO:0000313" key="2">
    <source>
        <dbReference type="Proteomes" id="UP001552299"/>
    </source>
</evidence>
<comment type="caution">
    <text evidence="1">The sequence shown here is derived from an EMBL/GenBank/DDBJ whole genome shotgun (WGS) entry which is preliminary data.</text>
</comment>
<dbReference type="EMBL" id="JANQDX010000017">
    <property type="protein sequence ID" value="KAL0908647.1"/>
    <property type="molecule type" value="Genomic_DNA"/>
</dbReference>
<protein>
    <submittedName>
        <fullName evidence="1">Uncharacterized protein</fullName>
    </submittedName>
</protein>
<keyword evidence="2" id="KW-1185">Reference proteome</keyword>
<dbReference type="AlphaFoldDB" id="A0ABD0UE41"/>
<accession>A0ABD0UE41</accession>
<gene>
    <name evidence="1" type="ORF">M5K25_023152</name>
</gene>
<evidence type="ECO:0000313" key="1">
    <source>
        <dbReference type="EMBL" id="KAL0908647.1"/>
    </source>
</evidence>
<name>A0ABD0UE41_DENTH</name>
<reference evidence="1 2" key="1">
    <citation type="journal article" date="2024" name="Plant Biotechnol. J.">
        <title>Dendrobium thyrsiflorum genome and its molecular insights into genes involved in important horticultural traits.</title>
        <authorList>
            <person name="Chen B."/>
            <person name="Wang J.Y."/>
            <person name="Zheng P.J."/>
            <person name="Li K.L."/>
            <person name="Liang Y.M."/>
            <person name="Chen X.F."/>
            <person name="Zhang C."/>
            <person name="Zhao X."/>
            <person name="He X."/>
            <person name="Zhang G.Q."/>
            <person name="Liu Z.J."/>
            <person name="Xu Q."/>
        </authorList>
    </citation>
    <scope>NUCLEOTIDE SEQUENCE [LARGE SCALE GENOMIC DNA]</scope>
    <source>
        <strain evidence="1">GZMU011</strain>
    </source>
</reference>
<proteinExistence type="predicted"/>
<organism evidence="1 2">
    <name type="scientific">Dendrobium thyrsiflorum</name>
    <name type="common">Pinecone-like raceme dendrobium</name>
    <name type="synonym">Orchid</name>
    <dbReference type="NCBI Taxonomy" id="117978"/>
    <lineage>
        <taxon>Eukaryota</taxon>
        <taxon>Viridiplantae</taxon>
        <taxon>Streptophyta</taxon>
        <taxon>Embryophyta</taxon>
        <taxon>Tracheophyta</taxon>
        <taxon>Spermatophyta</taxon>
        <taxon>Magnoliopsida</taxon>
        <taxon>Liliopsida</taxon>
        <taxon>Asparagales</taxon>
        <taxon>Orchidaceae</taxon>
        <taxon>Epidendroideae</taxon>
        <taxon>Malaxideae</taxon>
        <taxon>Dendrobiinae</taxon>
        <taxon>Dendrobium</taxon>
    </lineage>
</organism>
<sequence length="132" mass="15408">MVRTGKKMNWSTMQGRCCLCAFCHQEGHCCELEVTEESRKCPGTIIEEFHKFYLHNFLSESNSSSSFSNPTIFNWICSLMFLLADNHHVATRRIHNLFVKLINQLAKPWLGFIHQLSHISHESVFQLHLENE</sequence>